<dbReference type="InterPro" id="IPR006016">
    <property type="entry name" value="UspA"/>
</dbReference>
<name>A0A1X7A2S1_9RHOB</name>
<evidence type="ECO:0000313" key="2">
    <source>
        <dbReference type="EMBL" id="SLN68483.1"/>
    </source>
</evidence>
<sequence length="139" mass="15048">MFKHIMAPVDLKSTDKLDRALKATAEAARQHDAKVTYVSASNATPSEIAHTPEEFREKLGAFAKAQAEAHGIEADSHALILHDQRADLDNALVHAAEEMGADLIIMASHDPNFFDHFWSSNGGAVARDSKASVMLVRGT</sequence>
<reference evidence="2 3" key="1">
    <citation type="submission" date="2017-03" db="EMBL/GenBank/DDBJ databases">
        <authorList>
            <person name="Afonso C.L."/>
            <person name="Miller P.J."/>
            <person name="Scott M.A."/>
            <person name="Spackman E."/>
            <person name="Goraichik I."/>
            <person name="Dimitrov K.M."/>
            <person name="Suarez D.L."/>
            <person name="Swayne D.E."/>
        </authorList>
    </citation>
    <scope>NUCLEOTIDE SEQUENCE [LARGE SCALE GENOMIC DNA]</scope>
    <source>
        <strain evidence="2 3">CECT 8625</strain>
    </source>
</reference>
<organism evidence="2 3">
    <name type="scientific">Roseivivax jejudonensis</name>
    <dbReference type="NCBI Taxonomy" id="1529041"/>
    <lineage>
        <taxon>Bacteria</taxon>
        <taxon>Pseudomonadati</taxon>
        <taxon>Pseudomonadota</taxon>
        <taxon>Alphaproteobacteria</taxon>
        <taxon>Rhodobacterales</taxon>
        <taxon>Roseobacteraceae</taxon>
        <taxon>Roseivivax</taxon>
    </lineage>
</organism>
<dbReference type="Gene3D" id="3.40.50.620">
    <property type="entry name" value="HUPs"/>
    <property type="match status" value="1"/>
</dbReference>
<dbReference type="SUPFAM" id="SSF52402">
    <property type="entry name" value="Adenine nucleotide alpha hydrolases-like"/>
    <property type="match status" value="1"/>
</dbReference>
<dbReference type="EMBL" id="FWFK01000007">
    <property type="protein sequence ID" value="SLN68483.1"/>
    <property type="molecule type" value="Genomic_DNA"/>
</dbReference>
<evidence type="ECO:0000313" key="3">
    <source>
        <dbReference type="Proteomes" id="UP000193570"/>
    </source>
</evidence>
<dbReference type="InterPro" id="IPR014729">
    <property type="entry name" value="Rossmann-like_a/b/a_fold"/>
</dbReference>
<gene>
    <name evidence="2" type="primary">uspF_4</name>
    <name evidence="2" type="ORF">ROJ8625_03553</name>
</gene>
<dbReference type="Proteomes" id="UP000193570">
    <property type="component" value="Unassembled WGS sequence"/>
</dbReference>
<protein>
    <submittedName>
        <fullName evidence="2">Universal stress protein F</fullName>
    </submittedName>
</protein>
<accession>A0A1X7A2S1</accession>
<evidence type="ECO:0000259" key="1">
    <source>
        <dbReference type="Pfam" id="PF00582"/>
    </source>
</evidence>
<feature type="domain" description="UspA" evidence="1">
    <location>
        <begin position="1"/>
        <end position="137"/>
    </location>
</feature>
<dbReference type="OrthoDB" id="9792500at2"/>
<dbReference type="Pfam" id="PF00582">
    <property type="entry name" value="Usp"/>
    <property type="match status" value="1"/>
</dbReference>
<dbReference type="AlphaFoldDB" id="A0A1X7A2S1"/>
<dbReference type="CDD" id="cd00293">
    <property type="entry name" value="USP-like"/>
    <property type="match status" value="1"/>
</dbReference>
<proteinExistence type="predicted"/>
<keyword evidence="3" id="KW-1185">Reference proteome</keyword>
<dbReference type="RefSeq" id="WP_085793215.1">
    <property type="nucleotide sequence ID" value="NZ_FWFK01000007.1"/>
</dbReference>